<evidence type="ECO:0000256" key="4">
    <source>
        <dbReference type="ARBA" id="ARBA00022643"/>
    </source>
</evidence>
<organism evidence="7 8">
    <name type="scientific">Epilithonimonas lactis</name>
    <dbReference type="NCBI Taxonomy" id="421072"/>
    <lineage>
        <taxon>Bacteria</taxon>
        <taxon>Pseudomonadati</taxon>
        <taxon>Bacteroidota</taxon>
        <taxon>Flavobacteriia</taxon>
        <taxon>Flavobacteriales</taxon>
        <taxon>Weeksellaceae</taxon>
        <taxon>Chryseobacterium group</taxon>
        <taxon>Epilithonimonas</taxon>
    </lineage>
</organism>
<dbReference type="Gene3D" id="3.40.109.10">
    <property type="entry name" value="NADH Oxidase"/>
    <property type="match status" value="1"/>
</dbReference>
<evidence type="ECO:0000256" key="2">
    <source>
        <dbReference type="ARBA" id="ARBA00007118"/>
    </source>
</evidence>
<evidence type="ECO:0000256" key="3">
    <source>
        <dbReference type="ARBA" id="ARBA00022630"/>
    </source>
</evidence>
<dbReference type="STRING" id="421072.SAMN04488097_0193"/>
<dbReference type="OrthoDB" id="9809288at2"/>
<dbReference type="PANTHER" id="PTHR43673:SF2">
    <property type="entry name" value="NITROREDUCTASE"/>
    <property type="match status" value="1"/>
</dbReference>
<dbReference type="RefSeq" id="WP_034976475.1">
    <property type="nucleotide sequence ID" value="NZ_FOFI01000001.1"/>
</dbReference>
<evidence type="ECO:0000256" key="1">
    <source>
        <dbReference type="ARBA" id="ARBA00001917"/>
    </source>
</evidence>
<dbReference type="eggNOG" id="COG0778">
    <property type="taxonomic scope" value="Bacteria"/>
</dbReference>
<sequence length="210" mass="23551">MSLLEDLNWRYATKKMNGEPVPQDKVDYIIEAARLAPSSSGLQPYRLFVITNKELLEKIQPIAYGQAQITDGSHLLVWAAWDGYSHNSISEVFEKTTAERGIPTETMDDYKANLWGSYEPLGTEWHATHAAKQAYISFRLAIAAAAEQKVDATPMEGFNNQALDELLGLAEKGLKSVVLLPLGYRDTSGDWLVNLKKYRTPNDEFIAEIK</sequence>
<reference evidence="7 8" key="1">
    <citation type="submission" date="2014-07" db="EMBL/GenBank/DDBJ databases">
        <title>Epilithonimonas lactis LMG 22401 Genome.</title>
        <authorList>
            <person name="Pipes S.E."/>
            <person name="Stropko S.J."/>
        </authorList>
    </citation>
    <scope>NUCLEOTIDE SEQUENCE [LARGE SCALE GENOMIC DNA]</scope>
    <source>
        <strain evidence="7 8">LMG 24401</strain>
    </source>
</reference>
<comment type="cofactor">
    <cofactor evidence="1">
        <name>FMN</name>
        <dbReference type="ChEBI" id="CHEBI:58210"/>
    </cofactor>
</comment>
<evidence type="ECO:0000313" key="8">
    <source>
        <dbReference type="Proteomes" id="UP000028623"/>
    </source>
</evidence>
<evidence type="ECO:0000313" key="7">
    <source>
        <dbReference type="EMBL" id="KFC20876.1"/>
    </source>
</evidence>
<evidence type="ECO:0000259" key="6">
    <source>
        <dbReference type="Pfam" id="PF00881"/>
    </source>
</evidence>
<dbReference type="PANTHER" id="PTHR43673">
    <property type="entry name" value="NAD(P)H NITROREDUCTASE YDGI-RELATED"/>
    <property type="match status" value="1"/>
</dbReference>
<dbReference type="InterPro" id="IPR000415">
    <property type="entry name" value="Nitroreductase-like"/>
</dbReference>
<keyword evidence="5" id="KW-0560">Oxidoreductase</keyword>
<accession>A0A085BEI1</accession>
<dbReference type="AlphaFoldDB" id="A0A085BEI1"/>
<keyword evidence="3" id="KW-0285">Flavoprotein</keyword>
<evidence type="ECO:0000256" key="5">
    <source>
        <dbReference type="ARBA" id="ARBA00023002"/>
    </source>
</evidence>
<name>A0A085BEI1_9FLAO</name>
<gene>
    <name evidence="7" type="ORF">IO89_11585</name>
</gene>
<dbReference type="EMBL" id="JPLY01000004">
    <property type="protein sequence ID" value="KFC20876.1"/>
    <property type="molecule type" value="Genomic_DNA"/>
</dbReference>
<protein>
    <submittedName>
        <fullName evidence="7">Nitroreductase</fullName>
    </submittedName>
</protein>
<comment type="similarity">
    <text evidence="2">Belongs to the nitroreductase family.</text>
</comment>
<dbReference type="SUPFAM" id="SSF55469">
    <property type="entry name" value="FMN-dependent nitroreductase-like"/>
    <property type="match status" value="1"/>
</dbReference>
<dbReference type="InterPro" id="IPR029479">
    <property type="entry name" value="Nitroreductase"/>
</dbReference>
<dbReference type="Proteomes" id="UP000028623">
    <property type="component" value="Unassembled WGS sequence"/>
</dbReference>
<feature type="domain" description="Nitroreductase" evidence="6">
    <location>
        <begin position="8"/>
        <end position="184"/>
    </location>
</feature>
<keyword evidence="4" id="KW-0288">FMN</keyword>
<proteinExistence type="inferred from homology"/>
<keyword evidence="8" id="KW-1185">Reference proteome</keyword>
<dbReference type="GO" id="GO:0016491">
    <property type="term" value="F:oxidoreductase activity"/>
    <property type="evidence" value="ECO:0007669"/>
    <property type="project" value="UniProtKB-KW"/>
</dbReference>
<comment type="caution">
    <text evidence="7">The sequence shown here is derived from an EMBL/GenBank/DDBJ whole genome shotgun (WGS) entry which is preliminary data.</text>
</comment>
<dbReference type="Pfam" id="PF00881">
    <property type="entry name" value="Nitroreductase"/>
    <property type="match status" value="1"/>
</dbReference>